<dbReference type="EMBL" id="JRRC01415041">
    <property type="protein sequence ID" value="KHG04605.1"/>
    <property type="molecule type" value="Genomic_DNA"/>
</dbReference>
<protein>
    <submittedName>
        <fullName evidence="1">Uncharacterized protein</fullName>
    </submittedName>
</protein>
<evidence type="ECO:0000313" key="1">
    <source>
        <dbReference type="EMBL" id="KHG04605.1"/>
    </source>
</evidence>
<keyword evidence="2" id="KW-1185">Reference proteome</keyword>
<dbReference type="AlphaFoldDB" id="A0A0B0MV04"/>
<evidence type="ECO:0000313" key="2">
    <source>
        <dbReference type="Proteomes" id="UP000032142"/>
    </source>
</evidence>
<gene>
    <name evidence="1" type="ORF">F383_29896</name>
</gene>
<comment type="caution">
    <text evidence="1">The sequence shown here is derived from an EMBL/GenBank/DDBJ whole genome shotgun (WGS) entry which is preliminary data.</text>
</comment>
<dbReference type="Proteomes" id="UP000032142">
    <property type="component" value="Unassembled WGS sequence"/>
</dbReference>
<organism evidence="1 2">
    <name type="scientific">Gossypium arboreum</name>
    <name type="common">Tree cotton</name>
    <name type="synonym">Gossypium nanking</name>
    <dbReference type="NCBI Taxonomy" id="29729"/>
    <lineage>
        <taxon>Eukaryota</taxon>
        <taxon>Viridiplantae</taxon>
        <taxon>Streptophyta</taxon>
        <taxon>Embryophyta</taxon>
        <taxon>Tracheophyta</taxon>
        <taxon>Spermatophyta</taxon>
        <taxon>Magnoliopsida</taxon>
        <taxon>eudicotyledons</taxon>
        <taxon>Gunneridae</taxon>
        <taxon>Pentapetalae</taxon>
        <taxon>rosids</taxon>
        <taxon>malvids</taxon>
        <taxon>Malvales</taxon>
        <taxon>Malvaceae</taxon>
        <taxon>Malvoideae</taxon>
        <taxon>Gossypium</taxon>
    </lineage>
</organism>
<sequence length="64" mass="7468">MFQTCLSTRSKSNHTSETYFFLTSTTFISKGIRYVITVLTLKSFVRNKGERLLAIMMPNIHHLR</sequence>
<reference evidence="2" key="1">
    <citation type="submission" date="2014-09" db="EMBL/GenBank/DDBJ databases">
        <authorList>
            <person name="Mudge J."/>
            <person name="Ramaraj T."/>
            <person name="Lindquist I.E."/>
            <person name="Bharti A.K."/>
            <person name="Sundararajan A."/>
            <person name="Cameron C.T."/>
            <person name="Woodward J.E."/>
            <person name="May G.D."/>
            <person name="Brubaker C."/>
            <person name="Broadhvest J."/>
            <person name="Wilkins T.A."/>
        </authorList>
    </citation>
    <scope>NUCLEOTIDE SEQUENCE</scope>
    <source>
        <strain evidence="2">cv. AKA8401</strain>
    </source>
</reference>
<proteinExistence type="predicted"/>
<accession>A0A0B0MV04</accession>
<name>A0A0B0MV04_GOSAR</name>